<keyword evidence="3" id="KW-1185">Reference proteome</keyword>
<reference evidence="2" key="2">
    <citation type="submission" date="2018-04" db="EMBL/GenBank/DDBJ databases">
        <title>OnivRS2 (Oryza nivara Reference Sequence Version 2).</title>
        <authorList>
            <person name="Zhang J."/>
            <person name="Kudrna D."/>
            <person name="Lee S."/>
            <person name="Talag J."/>
            <person name="Rajasekar S."/>
            <person name="Welchert J."/>
            <person name="Hsing Y.-I."/>
            <person name="Wing R.A."/>
        </authorList>
    </citation>
    <scope>NUCLEOTIDE SEQUENCE [LARGE SCALE GENOMIC DNA]</scope>
    <source>
        <strain evidence="2">SL10</strain>
    </source>
</reference>
<feature type="compositionally biased region" description="Low complexity" evidence="1">
    <location>
        <begin position="1"/>
        <end position="26"/>
    </location>
</feature>
<feature type="region of interest" description="Disordered" evidence="1">
    <location>
        <begin position="1"/>
        <end position="36"/>
    </location>
</feature>
<evidence type="ECO:0000256" key="1">
    <source>
        <dbReference type="SAM" id="MobiDB-lite"/>
    </source>
</evidence>
<dbReference type="Proteomes" id="UP000006591">
    <property type="component" value="Chromosome 12"/>
</dbReference>
<dbReference type="Gramene" id="ONIVA12G09870.1">
    <property type="protein sequence ID" value="ONIVA12G09870.1"/>
    <property type="gene ID" value="ONIVA12G09870"/>
</dbReference>
<protein>
    <submittedName>
        <fullName evidence="2">Uncharacterized protein</fullName>
    </submittedName>
</protein>
<dbReference type="HOGENOM" id="CLU_2816813_0_0_1"/>
<organism evidence="2">
    <name type="scientific">Oryza nivara</name>
    <name type="common">Indian wild rice</name>
    <name type="synonym">Oryza sativa f. spontanea</name>
    <dbReference type="NCBI Taxonomy" id="4536"/>
    <lineage>
        <taxon>Eukaryota</taxon>
        <taxon>Viridiplantae</taxon>
        <taxon>Streptophyta</taxon>
        <taxon>Embryophyta</taxon>
        <taxon>Tracheophyta</taxon>
        <taxon>Spermatophyta</taxon>
        <taxon>Magnoliopsida</taxon>
        <taxon>Liliopsida</taxon>
        <taxon>Poales</taxon>
        <taxon>Poaceae</taxon>
        <taxon>BOP clade</taxon>
        <taxon>Oryzoideae</taxon>
        <taxon>Oryzeae</taxon>
        <taxon>Oryzinae</taxon>
        <taxon>Oryza</taxon>
    </lineage>
</organism>
<proteinExistence type="predicted"/>
<reference evidence="2" key="1">
    <citation type="submission" date="2015-04" db="UniProtKB">
        <authorList>
            <consortium name="EnsemblPlants"/>
        </authorList>
    </citation>
    <scope>IDENTIFICATION</scope>
    <source>
        <strain evidence="2">SL10</strain>
    </source>
</reference>
<name>A0A0E0J9J8_ORYNI</name>
<dbReference type="EnsemblPlants" id="ONIVA12G09870.1">
    <property type="protein sequence ID" value="ONIVA12G09870.1"/>
    <property type="gene ID" value="ONIVA12G09870"/>
</dbReference>
<sequence length="67" mass="7170">MCLGDADLTDATSSSAASSATPPSFTAKDRYERSTWGGGVEPAAIAATSWHRGRLSVDLRSERRQQQ</sequence>
<evidence type="ECO:0000313" key="3">
    <source>
        <dbReference type="Proteomes" id="UP000006591"/>
    </source>
</evidence>
<dbReference type="AlphaFoldDB" id="A0A0E0J9J8"/>
<evidence type="ECO:0000313" key="2">
    <source>
        <dbReference type="EnsemblPlants" id="ONIVA12G09870.1"/>
    </source>
</evidence>
<accession>A0A0E0J9J8</accession>